<dbReference type="PANTHER" id="PTHR33121">
    <property type="entry name" value="CYCLIC DI-GMP PHOSPHODIESTERASE PDEF"/>
    <property type="match status" value="1"/>
</dbReference>
<dbReference type="InterPro" id="IPR050706">
    <property type="entry name" value="Cyclic-di-GMP_PDE-like"/>
</dbReference>
<dbReference type="CDD" id="cd01948">
    <property type="entry name" value="EAL"/>
    <property type="match status" value="1"/>
</dbReference>
<evidence type="ECO:0000259" key="1">
    <source>
        <dbReference type="PROSITE" id="PS50883"/>
    </source>
</evidence>
<dbReference type="Pfam" id="PF00563">
    <property type="entry name" value="EAL"/>
    <property type="match status" value="1"/>
</dbReference>
<gene>
    <name evidence="2" type="ORF">SAMN02910344_01669</name>
</gene>
<keyword evidence="3" id="KW-1185">Reference proteome</keyword>
<dbReference type="GO" id="GO:0071111">
    <property type="term" value="F:cyclic-guanylate-specific phosphodiesterase activity"/>
    <property type="evidence" value="ECO:0007669"/>
    <property type="project" value="InterPro"/>
</dbReference>
<sequence length="542" mass="62071">MRMTREEILSSLDTALAEKQFVIYIQPQFNHATKQLVGGEALVRWIHPEHGMQSPVDFIPVFEDSGLIPKLDLYVFERVCEYQRKCLDEDSYTFPLSFNVSRKDLLLPDYIDSMEEIRKAYDVPVEYLRAEITESSAVMGGSEHAVEIINRFHELGYMVEMDDFGCGYSSLNALKDLEVDILKLDIKFLRGHVGGRGGIIISSVINMAKWLNTPVIAEGVETFEQADYMLSIGCEIIQGYCYSKPLPADEYHKLAVESNYMPIQKTSKFIDSLDVGRFWSPESLETLIFSNYVGGAAIFLYCPKGKSEILRVNQKYLYELGMNLSEHDVLTHEPDAFFSNHAEVETFVSTLKRAIESKKEEECETWRTITSKCCGESRLCIRSSIQLIGRMDGKYLFYIMIRNITNEKMTFNNLFTSEKILKATFDHANIYAWEYTVATKEMRPCFRCMRDLGLPPLLKNYPEPAIELGIIPPEYADLYRDWHRQIAEGVEKLEMVIPLTAGRIPFRVIYTTEFDGSHKPFKAYGSAELVTDTPDTDGNDNN</sequence>
<evidence type="ECO:0000313" key="3">
    <source>
        <dbReference type="Proteomes" id="UP000243745"/>
    </source>
</evidence>
<dbReference type="EMBL" id="FOXF01000034">
    <property type="protein sequence ID" value="SFP54001.1"/>
    <property type="molecule type" value="Genomic_DNA"/>
</dbReference>
<feature type="domain" description="EAL" evidence="1">
    <location>
        <begin position="5"/>
        <end position="259"/>
    </location>
</feature>
<name>A0A662ZIS6_9GAMM</name>
<dbReference type="SMART" id="SM00052">
    <property type="entry name" value="EAL"/>
    <property type="match status" value="1"/>
</dbReference>
<reference evidence="2 3" key="1">
    <citation type="submission" date="2016-10" db="EMBL/GenBank/DDBJ databases">
        <authorList>
            <person name="Varghese N."/>
            <person name="Submissions S."/>
        </authorList>
    </citation>
    <scope>NUCLEOTIDE SEQUENCE [LARGE SCALE GENOMIC DNA]</scope>
    <source>
        <strain evidence="2 3">DSM 1361</strain>
    </source>
</reference>
<dbReference type="RefSeq" id="WP_177178543.1">
    <property type="nucleotide sequence ID" value="NZ_FOXF01000034.1"/>
</dbReference>
<dbReference type="Proteomes" id="UP000243745">
    <property type="component" value="Unassembled WGS sequence"/>
</dbReference>
<dbReference type="AlphaFoldDB" id="A0A662ZIS6"/>
<proteinExistence type="predicted"/>
<accession>A0A662ZIS6</accession>
<protein>
    <submittedName>
        <fullName evidence="2">EAL domain, c-di-GMP-specific phosphodiesterase class I (Or its enzymatically inactive variant)</fullName>
    </submittedName>
</protein>
<organism evidence="2 3">
    <name type="scientific">Ruminobacter amylophilus</name>
    <dbReference type="NCBI Taxonomy" id="867"/>
    <lineage>
        <taxon>Bacteria</taxon>
        <taxon>Pseudomonadati</taxon>
        <taxon>Pseudomonadota</taxon>
        <taxon>Gammaproteobacteria</taxon>
        <taxon>Aeromonadales</taxon>
        <taxon>Succinivibrionaceae</taxon>
        <taxon>Ruminobacter</taxon>
    </lineage>
</organism>
<dbReference type="SUPFAM" id="SSF141868">
    <property type="entry name" value="EAL domain-like"/>
    <property type="match status" value="1"/>
</dbReference>
<dbReference type="PANTHER" id="PTHR33121:SF70">
    <property type="entry name" value="SIGNALING PROTEIN YKOW"/>
    <property type="match status" value="1"/>
</dbReference>
<dbReference type="PROSITE" id="PS50883">
    <property type="entry name" value="EAL"/>
    <property type="match status" value="1"/>
</dbReference>
<evidence type="ECO:0000313" key="2">
    <source>
        <dbReference type="EMBL" id="SFP54001.1"/>
    </source>
</evidence>
<dbReference type="InterPro" id="IPR035919">
    <property type="entry name" value="EAL_sf"/>
</dbReference>
<dbReference type="Gene3D" id="3.20.20.450">
    <property type="entry name" value="EAL domain"/>
    <property type="match status" value="1"/>
</dbReference>
<dbReference type="InterPro" id="IPR001633">
    <property type="entry name" value="EAL_dom"/>
</dbReference>